<sequence>MRLEPTSRTVRPLGSSRLRAPAASGGAAATSLRLAALTGAIAASAVVSLAAANGERAPLAVGLEIAVTALLTLVAAAVAARFVSTGRTLPLWGLGLVAASVAAEPALRAFGVGRAVEIVLLDGLRVAALACAACGRLAGPNAMSRLLALFAALFAAGLPLGPAASPGGIRAALLAFAAAAAWGAAAAYWGGLRGRVSVADPGRGRWAAHGLIAGLVLLTLAVGGGGAAAGRAGFLSTSGGSGSDATDPFARDGVGNGERLVAGTEDIRSFAPIDDAPFLEDERPSLFDAYDDTYQAPFKPGENERSQALSREQVAESRRKDMTVAGRPSAGDFSTCRQPSPTSGRTPGEKPSPALLFVSGRVPVHLRLATYGTFDGESWRREPAPAERELHAAEIDGRTWVGPEPSAAWANLFRGADAHALKVVNLSGPALPCPPNATGVCIADVTRADLFALAAPDVIRLDRSTVPPLTVVHAASRRLDPAALDDPLLFLTLPSGCTEVPEALREPLSELAAEWTAGRSRGWDEVTAVRDRLRSDYTLDPAVGDPETGSPTLHFLREAKRGRAYQFATACCLSLRCRGYATRLVGGFYADAENYDRTLGHTVVSKEDVHVWCEVAVAPGVWATVDPSPGYDPLGPPPTWRDRAAAVFAAGAKLVVQNSAASAVCLLAVCGAGLFRRRIADAGDMLGWQLARLWRGERDAVVAAVRVLDRRCRRFGPARPPGLSPPRHFAALPGAAPFADAATRALFAPALSPGDLSLAAAAVRGSAVQVTRETASVRSGEER</sequence>
<proteinExistence type="predicted"/>
<evidence type="ECO:0000256" key="2">
    <source>
        <dbReference type="SAM" id="Phobius"/>
    </source>
</evidence>
<feature type="compositionally biased region" description="Polar residues" evidence="1">
    <location>
        <begin position="335"/>
        <end position="345"/>
    </location>
</feature>
<dbReference type="Gene3D" id="3.10.620.30">
    <property type="match status" value="1"/>
</dbReference>
<feature type="transmembrane region" description="Helical" evidence="2">
    <location>
        <begin position="34"/>
        <end position="52"/>
    </location>
</feature>
<dbReference type="PANTHER" id="PTHR42736:SF1">
    <property type="entry name" value="PROTEIN-GLUTAMINE GAMMA-GLUTAMYLTRANSFERASE"/>
    <property type="match status" value="1"/>
</dbReference>
<keyword evidence="5" id="KW-1185">Reference proteome</keyword>
<feature type="region of interest" description="Disordered" evidence="1">
    <location>
        <begin position="237"/>
        <end position="256"/>
    </location>
</feature>
<feature type="transmembrane region" description="Helical" evidence="2">
    <location>
        <begin position="59"/>
        <end position="83"/>
    </location>
</feature>
<dbReference type="InterPro" id="IPR038765">
    <property type="entry name" value="Papain-like_cys_pep_sf"/>
</dbReference>
<accession>A0A517P6M2</accession>
<dbReference type="PANTHER" id="PTHR42736">
    <property type="entry name" value="PROTEIN-GLUTAMINE GAMMA-GLUTAMYLTRANSFERASE"/>
    <property type="match status" value="1"/>
</dbReference>
<dbReference type="SMART" id="SM00460">
    <property type="entry name" value="TGc"/>
    <property type="match status" value="1"/>
</dbReference>
<feature type="transmembrane region" description="Helical" evidence="2">
    <location>
        <begin position="171"/>
        <end position="190"/>
    </location>
</feature>
<dbReference type="Pfam" id="PF01841">
    <property type="entry name" value="Transglut_core"/>
    <property type="match status" value="1"/>
</dbReference>
<feature type="domain" description="Transglutaminase-like" evidence="3">
    <location>
        <begin position="556"/>
        <end position="629"/>
    </location>
</feature>
<keyword evidence="2" id="KW-1133">Transmembrane helix</keyword>
<evidence type="ECO:0000313" key="5">
    <source>
        <dbReference type="Proteomes" id="UP000318741"/>
    </source>
</evidence>
<feature type="transmembrane region" description="Helical" evidence="2">
    <location>
        <begin position="145"/>
        <end position="164"/>
    </location>
</feature>
<name>A0A517P6M2_9PLAN</name>
<dbReference type="EMBL" id="CP036265">
    <property type="protein sequence ID" value="QDT15026.1"/>
    <property type="molecule type" value="Genomic_DNA"/>
</dbReference>
<evidence type="ECO:0000256" key="1">
    <source>
        <dbReference type="SAM" id="MobiDB-lite"/>
    </source>
</evidence>
<dbReference type="SUPFAM" id="SSF54001">
    <property type="entry name" value="Cysteine proteinases"/>
    <property type="match status" value="1"/>
</dbReference>
<keyword evidence="2" id="KW-0472">Membrane</keyword>
<feature type="transmembrane region" description="Helical" evidence="2">
    <location>
        <begin position="210"/>
        <end position="229"/>
    </location>
</feature>
<reference evidence="4 5" key="1">
    <citation type="submission" date="2019-02" db="EMBL/GenBank/DDBJ databases">
        <title>Deep-cultivation of Planctomycetes and their phenomic and genomic characterization uncovers novel biology.</title>
        <authorList>
            <person name="Wiegand S."/>
            <person name="Jogler M."/>
            <person name="Boedeker C."/>
            <person name="Pinto D."/>
            <person name="Vollmers J."/>
            <person name="Rivas-Marin E."/>
            <person name="Kohn T."/>
            <person name="Peeters S.H."/>
            <person name="Heuer A."/>
            <person name="Rast P."/>
            <person name="Oberbeckmann S."/>
            <person name="Bunk B."/>
            <person name="Jeske O."/>
            <person name="Meyerdierks A."/>
            <person name="Storesund J.E."/>
            <person name="Kallscheuer N."/>
            <person name="Luecker S."/>
            <person name="Lage O.M."/>
            <person name="Pohl T."/>
            <person name="Merkel B.J."/>
            <person name="Hornburger P."/>
            <person name="Mueller R.-W."/>
            <person name="Bruemmer F."/>
            <person name="Labrenz M."/>
            <person name="Spormann A.M."/>
            <person name="Op den Camp H."/>
            <person name="Overmann J."/>
            <person name="Amann R."/>
            <person name="Jetten M.S.M."/>
            <person name="Mascher T."/>
            <person name="Medema M.H."/>
            <person name="Devos D.P."/>
            <person name="Kaster A.-K."/>
            <person name="Ovreas L."/>
            <person name="Rohde M."/>
            <person name="Galperin M.Y."/>
            <person name="Jogler C."/>
        </authorList>
    </citation>
    <scope>NUCLEOTIDE SEQUENCE [LARGE SCALE GENOMIC DNA]</scope>
    <source>
        <strain evidence="4 5">CA12</strain>
    </source>
</reference>
<feature type="region of interest" description="Disordered" evidence="1">
    <location>
        <begin position="1"/>
        <end position="20"/>
    </location>
</feature>
<organism evidence="4 5">
    <name type="scientific">Alienimonas californiensis</name>
    <dbReference type="NCBI Taxonomy" id="2527989"/>
    <lineage>
        <taxon>Bacteria</taxon>
        <taxon>Pseudomonadati</taxon>
        <taxon>Planctomycetota</taxon>
        <taxon>Planctomycetia</taxon>
        <taxon>Planctomycetales</taxon>
        <taxon>Planctomycetaceae</taxon>
        <taxon>Alienimonas</taxon>
    </lineage>
</organism>
<dbReference type="InterPro" id="IPR002931">
    <property type="entry name" value="Transglutaminase-like"/>
</dbReference>
<dbReference type="OrthoDB" id="231513at2"/>
<dbReference type="RefSeq" id="WP_145357866.1">
    <property type="nucleotide sequence ID" value="NZ_CP036265.1"/>
</dbReference>
<dbReference type="InterPro" id="IPR052901">
    <property type="entry name" value="Bact_TGase-like"/>
</dbReference>
<keyword evidence="2" id="KW-0812">Transmembrane</keyword>
<protein>
    <submittedName>
        <fullName evidence="4">Transglutaminase-like superfamily protein</fullName>
    </submittedName>
</protein>
<dbReference type="AlphaFoldDB" id="A0A517P6M2"/>
<dbReference type="KEGG" id="acaf:CA12_11060"/>
<gene>
    <name evidence="4" type="ORF">CA12_11060</name>
</gene>
<dbReference type="Proteomes" id="UP000318741">
    <property type="component" value="Chromosome"/>
</dbReference>
<evidence type="ECO:0000259" key="3">
    <source>
        <dbReference type="SMART" id="SM00460"/>
    </source>
</evidence>
<evidence type="ECO:0000313" key="4">
    <source>
        <dbReference type="EMBL" id="QDT15026.1"/>
    </source>
</evidence>
<feature type="region of interest" description="Disordered" evidence="1">
    <location>
        <begin position="316"/>
        <end position="353"/>
    </location>
</feature>